<dbReference type="FunFam" id="3.40.50.620:FF:000045">
    <property type="entry name" value="Glutamate--tRNA ligase, mitochondrial"/>
    <property type="match status" value="1"/>
</dbReference>
<feature type="binding site" evidence="8">
    <location>
        <position position="274"/>
    </location>
    <ligand>
        <name>ATP</name>
        <dbReference type="ChEBI" id="CHEBI:30616"/>
    </ligand>
</feature>
<dbReference type="PRINTS" id="PR00987">
    <property type="entry name" value="TRNASYNTHGLU"/>
</dbReference>
<feature type="short sequence motif" description="'HIGH' region" evidence="8">
    <location>
        <begin position="24"/>
        <end position="34"/>
    </location>
</feature>
<dbReference type="InterPro" id="IPR020752">
    <property type="entry name" value="Glu-tRNA-synth_I_codon-bd_sub1"/>
</dbReference>
<dbReference type="InterPro" id="IPR049940">
    <property type="entry name" value="GluQ/Sye"/>
</dbReference>
<keyword evidence="7 8" id="KW-0030">Aminoacyl-tRNA synthetase</keyword>
<dbReference type="EMBL" id="CADCWG010000083">
    <property type="protein sequence ID" value="CAA9546304.1"/>
    <property type="molecule type" value="Genomic_DNA"/>
</dbReference>
<feature type="domain" description="Aminoacyl-tRNA synthetase class I anticodon-binding" evidence="10">
    <location>
        <begin position="355"/>
        <end position="507"/>
    </location>
</feature>
<dbReference type="InterPro" id="IPR045462">
    <property type="entry name" value="aa-tRNA-synth_I_cd-bd"/>
</dbReference>
<dbReference type="InterPro" id="IPR001412">
    <property type="entry name" value="aa-tRNA-synth_I_CS"/>
</dbReference>
<dbReference type="Pfam" id="PF00749">
    <property type="entry name" value="tRNA-synt_1c"/>
    <property type="match status" value="1"/>
</dbReference>
<dbReference type="CDD" id="cd00808">
    <property type="entry name" value="GluRS_core"/>
    <property type="match status" value="1"/>
</dbReference>
<comment type="subunit">
    <text evidence="8">Monomer.</text>
</comment>
<dbReference type="PANTHER" id="PTHR43311">
    <property type="entry name" value="GLUTAMATE--TRNA LIGASE"/>
    <property type="match status" value="1"/>
</dbReference>
<dbReference type="InterPro" id="IPR020751">
    <property type="entry name" value="aa-tRNA-synth_I_codon-bd_sub2"/>
</dbReference>
<protein>
    <recommendedName>
        <fullName evidence="8">Glutamate--tRNA ligase</fullName>
        <ecNumber evidence="8">6.1.1.17</ecNumber>
    </recommendedName>
    <alternativeName>
        <fullName evidence="8">Glutamyl-tRNA synthetase</fullName>
        <shortName evidence="8">GluRS</shortName>
    </alternativeName>
</protein>
<reference evidence="11" key="1">
    <citation type="submission" date="2020-02" db="EMBL/GenBank/DDBJ databases">
        <authorList>
            <person name="Meier V. D."/>
        </authorList>
    </citation>
    <scope>NUCLEOTIDE SEQUENCE</scope>
    <source>
        <strain evidence="11">AVDCRST_MAG49</strain>
    </source>
</reference>
<dbReference type="PROSITE" id="PS00178">
    <property type="entry name" value="AA_TRNA_LIGASE_I"/>
    <property type="match status" value="1"/>
</dbReference>
<dbReference type="InterPro" id="IPR008925">
    <property type="entry name" value="aa_tRNA-synth_I_cd-bd_sf"/>
</dbReference>
<dbReference type="Gene3D" id="3.40.50.620">
    <property type="entry name" value="HUPs"/>
    <property type="match status" value="1"/>
</dbReference>
<dbReference type="EC" id="6.1.1.17" evidence="8"/>
<evidence type="ECO:0000313" key="11">
    <source>
        <dbReference type="EMBL" id="CAA9546304.1"/>
    </source>
</evidence>
<keyword evidence="4 8" id="KW-0547">Nucleotide-binding</keyword>
<evidence type="ECO:0000256" key="6">
    <source>
        <dbReference type="ARBA" id="ARBA00022917"/>
    </source>
</evidence>
<dbReference type="GO" id="GO:0000049">
    <property type="term" value="F:tRNA binding"/>
    <property type="evidence" value="ECO:0007669"/>
    <property type="project" value="InterPro"/>
</dbReference>
<dbReference type="SUPFAM" id="SSF48163">
    <property type="entry name" value="An anticodon-binding domain of class I aminoacyl-tRNA synthetases"/>
    <property type="match status" value="1"/>
</dbReference>
<evidence type="ECO:0000256" key="2">
    <source>
        <dbReference type="ARBA" id="ARBA00022490"/>
    </source>
</evidence>
<dbReference type="GO" id="GO:0004818">
    <property type="term" value="F:glutamate-tRNA ligase activity"/>
    <property type="evidence" value="ECO:0007669"/>
    <property type="project" value="UniProtKB-UniRule"/>
</dbReference>
<evidence type="ECO:0000256" key="7">
    <source>
        <dbReference type="ARBA" id="ARBA00023146"/>
    </source>
</evidence>
<dbReference type="GO" id="GO:0008270">
    <property type="term" value="F:zinc ion binding"/>
    <property type="evidence" value="ECO:0007669"/>
    <property type="project" value="InterPro"/>
</dbReference>
<dbReference type="NCBIfam" id="TIGR00464">
    <property type="entry name" value="gltX_bact"/>
    <property type="match status" value="1"/>
</dbReference>
<evidence type="ECO:0000256" key="3">
    <source>
        <dbReference type="ARBA" id="ARBA00022598"/>
    </source>
</evidence>
<keyword evidence="2 8" id="KW-0963">Cytoplasm</keyword>
<dbReference type="Gene3D" id="1.10.10.350">
    <property type="match status" value="1"/>
</dbReference>
<dbReference type="InterPro" id="IPR033910">
    <property type="entry name" value="GluRS_core"/>
</dbReference>
<keyword evidence="3 8" id="KW-0436">Ligase</keyword>
<accession>A0A6J4UEM0</accession>
<name>A0A6J4UEM0_9BACT</name>
<dbReference type="InterPro" id="IPR020058">
    <property type="entry name" value="Glu/Gln-tRNA-synth_Ib_cat-dom"/>
</dbReference>
<proteinExistence type="inferred from homology"/>
<dbReference type="SUPFAM" id="SSF52374">
    <property type="entry name" value="Nucleotidylyl transferase"/>
    <property type="match status" value="1"/>
</dbReference>
<organism evidence="11">
    <name type="scientific">uncultured Thermomicrobiales bacterium</name>
    <dbReference type="NCBI Taxonomy" id="1645740"/>
    <lineage>
        <taxon>Bacteria</taxon>
        <taxon>Pseudomonadati</taxon>
        <taxon>Thermomicrobiota</taxon>
        <taxon>Thermomicrobia</taxon>
        <taxon>Thermomicrobiales</taxon>
        <taxon>environmental samples</taxon>
    </lineage>
</organism>
<comment type="caution">
    <text evidence="8">Lacks conserved residue(s) required for the propagation of feature annotation.</text>
</comment>
<comment type="function">
    <text evidence="8">Catalyzes the attachment of glutamate to tRNA(Glu) in a two-step reaction: glutamate is first activated by ATP to form Glu-AMP and then transferred to the acceptor end of tRNA(Glu).</text>
</comment>
<evidence type="ECO:0000256" key="8">
    <source>
        <dbReference type="HAMAP-Rule" id="MF_00022"/>
    </source>
</evidence>
<feature type="short sequence motif" description="'KMSKS' region" evidence="8">
    <location>
        <begin position="271"/>
        <end position="275"/>
    </location>
</feature>
<evidence type="ECO:0000256" key="1">
    <source>
        <dbReference type="ARBA" id="ARBA00007894"/>
    </source>
</evidence>
<evidence type="ECO:0000259" key="10">
    <source>
        <dbReference type="Pfam" id="PF19269"/>
    </source>
</evidence>
<dbReference type="PANTHER" id="PTHR43311:SF2">
    <property type="entry name" value="GLUTAMATE--TRNA LIGASE, MITOCHONDRIAL-RELATED"/>
    <property type="match status" value="1"/>
</dbReference>
<keyword evidence="5 8" id="KW-0067">ATP-binding</keyword>
<dbReference type="GO" id="GO:0005829">
    <property type="term" value="C:cytosol"/>
    <property type="evidence" value="ECO:0007669"/>
    <property type="project" value="TreeGrafter"/>
</dbReference>
<dbReference type="InterPro" id="IPR000924">
    <property type="entry name" value="Glu/Gln-tRNA-synth"/>
</dbReference>
<comment type="catalytic activity">
    <reaction evidence="8">
        <text>tRNA(Glu) + L-glutamate + ATP = L-glutamyl-tRNA(Glu) + AMP + diphosphate</text>
        <dbReference type="Rhea" id="RHEA:23540"/>
        <dbReference type="Rhea" id="RHEA-COMP:9663"/>
        <dbReference type="Rhea" id="RHEA-COMP:9680"/>
        <dbReference type="ChEBI" id="CHEBI:29985"/>
        <dbReference type="ChEBI" id="CHEBI:30616"/>
        <dbReference type="ChEBI" id="CHEBI:33019"/>
        <dbReference type="ChEBI" id="CHEBI:78442"/>
        <dbReference type="ChEBI" id="CHEBI:78520"/>
        <dbReference type="ChEBI" id="CHEBI:456215"/>
        <dbReference type="EC" id="6.1.1.17"/>
    </reaction>
</comment>
<feature type="domain" description="Glutamyl/glutaminyl-tRNA synthetase class Ib catalytic" evidence="9">
    <location>
        <begin position="18"/>
        <end position="340"/>
    </location>
</feature>
<dbReference type="InterPro" id="IPR004527">
    <property type="entry name" value="Glu-tRNA-ligase_bac/mito"/>
</dbReference>
<keyword evidence="6 8" id="KW-0648">Protein biosynthesis</keyword>
<evidence type="ECO:0000259" key="9">
    <source>
        <dbReference type="Pfam" id="PF00749"/>
    </source>
</evidence>
<dbReference type="GO" id="GO:0005524">
    <property type="term" value="F:ATP binding"/>
    <property type="evidence" value="ECO:0007669"/>
    <property type="project" value="UniProtKB-UniRule"/>
</dbReference>
<dbReference type="HAMAP" id="MF_00022">
    <property type="entry name" value="Glu_tRNA_synth_type1"/>
    <property type="match status" value="1"/>
</dbReference>
<dbReference type="InterPro" id="IPR014729">
    <property type="entry name" value="Rossmann-like_a/b/a_fold"/>
</dbReference>
<dbReference type="GO" id="GO:0006424">
    <property type="term" value="P:glutamyl-tRNA aminoacylation"/>
    <property type="evidence" value="ECO:0007669"/>
    <property type="project" value="UniProtKB-UniRule"/>
</dbReference>
<dbReference type="AlphaFoldDB" id="A0A6J4UEM0"/>
<sequence length="523" mass="56809">MTDQQTATSATTEPSGGVRVRFAPSPTGALHVGGVRTALFDWLFARGEAKRQGLDGAFVLRIEDTDRNRYVPGAVESLVASLRWFGLDWDEGPDVGGPFAPYTQSERTDRYRAHAESLIAGGHAYRCFCPPDRLERVRAERQAAGLPPGYDRHCRALPAEDVAANLAAGMPHVVRFATPRQGETIVHDLIRGEITYQNATLEDLVLLKSDGYPTYHLANVVDDHLMAITHIFRGPEWIPTAPVHVLLYQAFGWSMPALLHVPLILAPGGGKLSKRHGATGLEEFQAQGYLPEALMNYLVLLGWSYDGTTEIFSRADLLEKFSIRRISASPGTFDHDKLRWFNQHYINHILSVDDLAARVVPFLADTGLVDAAAAAPSHPQHAQVREAAALLKDRLETLAQAPDLMGFLLADALAPYDPLTLVPKKTEPAAALRALEATLAALDEVDLADEAATEARLRGLAEELGLKTGQLFMAIRVAVTGRTQSPPLFATMHVVGADRCRARVAAAADALRRSVATPVPAGD</sequence>
<comment type="similarity">
    <text evidence="1 8">Belongs to the class-I aminoacyl-tRNA synthetase family. Glutamate--tRNA ligase type 1 subfamily.</text>
</comment>
<dbReference type="Gene3D" id="1.10.8.70">
    <property type="entry name" value="Glutamate-tRNA synthetase, class I, anticodon-binding domain 1"/>
    <property type="match status" value="1"/>
</dbReference>
<comment type="subcellular location">
    <subcellularLocation>
        <location evidence="8">Cytoplasm</location>
    </subcellularLocation>
</comment>
<gene>
    <name evidence="8" type="primary">gltX</name>
    <name evidence="11" type="ORF">AVDCRST_MAG49-1370</name>
</gene>
<evidence type="ECO:0000256" key="4">
    <source>
        <dbReference type="ARBA" id="ARBA00022741"/>
    </source>
</evidence>
<dbReference type="Pfam" id="PF19269">
    <property type="entry name" value="Anticodon_2"/>
    <property type="match status" value="1"/>
</dbReference>
<evidence type="ECO:0000256" key="5">
    <source>
        <dbReference type="ARBA" id="ARBA00022840"/>
    </source>
</evidence>